<dbReference type="Proteomes" id="UP000774750">
    <property type="component" value="Unassembled WGS sequence"/>
</dbReference>
<dbReference type="InterPro" id="IPR000257">
    <property type="entry name" value="Uroporphyrinogen_deCOase"/>
</dbReference>
<dbReference type="PANTHER" id="PTHR47099:SF1">
    <property type="entry name" value="METHYLCOBAMIDE:COM METHYLTRANSFERASE MTBA"/>
    <property type="match status" value="1"/>
</dbReference>
<gene>
    <name evidence="2" type="ORF">H6A12_08760</name>
</gene>
<dbReference type="GO" id="GO:0006779">
    <property type="term" value="P:porphyrin-containing compound biosynthetic process"/>
    <property type="evidence" value="ECO:0007669"/>
    <property type="project" value="InterPro"/>
</dbReference>
<reference evidence="2" key="2">
    <citation type="journal article" date="2021" name="Sci. Rep.">
        <title>The distribution of antibiotic resistance genes in chicken gut microbiota commensals.</title>
        <authorList>
            <person name="Juricova H."/>
            <person name="Matiasovicova J."/>
            <person name="Kubasova T."/>
            <person name="Cejkova D."/>
            <person name="Rychlik I."/>
        </authorList>
    </citation>
    <scope>NUCLEOTIDE SEQUENCE</scope>
    <source>
        <strain evidence="2">An559</strain>
    </source>
</reference>
<dbReference type="AlphaFoldDB" id="A0A938X7G5"/>
<reference evidence="2" key="1">
    <citation type="submission" date="2020-08" db="EMBL/GenBank/DDBJ databases">
        <authorList>
            <person name="Cejkova D."/>
            <person name="Kubasova T."/>
            <person name="Jahodarova E."/>
            <person name="Rychlik I."/>
        </authorList>
    </citation>
    <scope>NUCLEOTIDE SEQUENCE</scope>
    <source>
        <strain evidence="2">An559</strain>
    </source>
</reference>
<dbReference type="Pfam" id="PF01208">
    <property type="entry name" value="URO-D"/>
    <property type="match status" value="1"/>
</dbReference>
<name>A0A938X7G5_9FIRM</name>
<dbReference type="EMBL" id="JACJKY010000013">
    <property type="protein sequence ID" value="MBM6921243.1"/>
    <property type="molecule type" value="Genomic_DNA"/>
</dbReference>
<dbReference type="Gene3D" id="3.20.20.210">
    <property type="match status" value="1"/>
</dbReference>
<comment type="caution">
    <text evidence="2">The sequence shown here is derived from an EMBL/GenBank/DDBJ whole genome shotgun (WGS) entry which is preliminary data.</text>
</comment>
<evidence type="ECO:0000259" key="1">
    <source>
        <dbReference type="Pfam" id="PF01208"/>
    </source>
</evidence>
<sequence>MSHCLTVDQMKQVIEGKGHAPRIPITYRFWINPETFGERKAEAKEILDAYPEDVVSRLIRIPDVFDAPEDDKTYRWVQKERPKQEKKLGIDAVVAIEDWDELDDVLEHFPDPNYVNLFAPGPDADGKYVLANWWYCLFERLWSLRGMENALTDFYTNPDEVHRLFDALTNFYCRVIERSAKELHANGIFTSDDIGTQNGPFFSLDIFRTFFKPYYKRIIDTAHANGMHFWLHTCGNIEMFLPEFIEIGLDVIHPIQKYTMEEAHIAKTYGDKICIWAGFDVQQTIPYGTPEDVRKEIRFLIDTYYRADGRFILTLGNAATADTPLDSLRALLEETVSYGTQKCAE</sequence>
<dbReference type="PANTHER" id="PTHR47099">
    <property type="entry name" value="METHYLCOBAMIDE:COM METHYLTRANSFERASE MTBA"/>
    <property type="match status" value="1"/>
</dbReference>
<feature type="domain" description="Uroporphyrinogen decarboxylase (URO-D)" evidence="1">
    <location>
        <begin position="145"/>
        <end position="334"/>
    </location>
</feature>
<dbReference type="InterPro" id="IPR052024">
    <property type="entry name" value="Methanogen_methyltrans"/>
</dbReference>
<dbReference type="InterPro" id="IPR038071">
    <property type="entry name" value="UROD/MetE-like_sf"/>
</dbReference>
<evidence type="ECO:0000313" key="2">
    <source>
        <dbReference type="EMBL" id="MBM6921243.1"/>
    </source>
</evidence>
<dbReference type="RefSeq" id="WP_204446983.1">
    <property type="nucleotide sequence ID" value="NZ_JACJKY010000013.1"/>
</dbReference>
<accession>A0A938X7G5</accession>
<dbReference type="SUPFAM" id="SSF51726">
    <property type="entry name" value="UROD/MetE-like"/>
    <property type="match status" value="1"/>
</dbReference>
<keyword evidence="3" id="KW-1185">Reference proteome</keyword>
<proteinExistence type="predicted"/>
<organism evidence="2 3">
    <name type="scientific">Merdimmobilis hominis</name>
    <dbReference type="NCBI Taxonomy" id="2897707"/>
    <lineage>
        <taxon>Bacteria</taxon>
        <taxon>Bacillati</taxon>
        <taxon>Bacillota</taxon>
        <taxon>Clostridia</taxon>
        <taxon>Eubacteriales</taxon>
        <taxon>Oscillospiraceae</taxon>
        <taxon>Merdimmobilis</taxon>
    </lineage>
</organism>
<evidence type="ECO:0000313" key="3">
    <source>
        <dbReference type="Proteomes" id="UP000774750"/>
    </source>
</evidence>
<protein>
    <recommendedName>
        <fullName evidence="1">Uroporphyrinogen decarboxylase (URO-D) domain-containing protein</fullName>
    </recommendedName>
</protein>
<dbReference type="GO" id="GO:0004853">
    <property type="term" value="F:uroporphyrinogen decarboxylase activity"/>
    <property type="evidence" value="ECO:0007669"/>
    <property type="project" value="InterPro"/>
</dbReference>